<dbReference type="SMART" id="SM00510">
    <property type="entry name" value="TFS2M"/>
    <property type="match status" value="1"/>
</dbReference>
<dbReference type="PANTHER" id="PTHR11477">
    <property type="entry name" value="TRANSCRIPTION FACTOR S-II ZINC FINGER DOMAIN-CONTAINING PROTEIN"/>
    <property type="match status" value="1"/>
</dbReference>
<evidence type="ECO:0000256" key="4">
    <source>
        <dbReference type="ARBA" id="ARBA00022723"/>
    </source>
</evidence>
<feature type="compositionally biased region" description="Polar residues" evidence="7">
    <location>
        <begin position="692"/>
        <end position="714"/>
    </location>
</feature>
<feature type="compositionally biased region" description="Basic residues" evidence="7">
    <location>
        <begin position="153"/>
        <end position="164"/>
    </location>
</feature>
<feature type="compositionally biased region" description="Low complexity" evidence="7">
    <location>
        <begin position="837"/>
        <end position="874"/>
    </location>
</feature>
<evidence type="ECO:0000256" key="6">
    <source>
        <dbReference type="ARBA" id="ARBA00022833"/>
    </source>
</evidence>
<feature type="domain" description="TFIIS central" evidence="8">
    <location>
        <begin position="242"/>
        <end position="366"/>
    </location>
</feature>
<evidence type="ECO:0000313" key="10">
    <source>
        <dbReference type="Proteomes" id="UP001303647"/>
    </source>
</evidence>
<dbReference type="CDD" id="cd21538">
    <property type="entry name" value="SPOC_TFIIS"/>
    <property type="match status" value="1"/>
</dbReference>
<comment type="similarity">
    <text evidence="2">Belongs to the BYE1 family.</text>
</comment>
<reference evidence="9" key="1">
    <citation type="journal article" date="2023" name="Mol. Phylogenet. Evol.">
        <title>Genome-scale phylogeny and comparative genomics of the fungal order Sordariales.</title>
        <authorList>
            <person name="Hensen N."/>
            <person name="Bonometti L."/>
            <person name="Westerberg I."/>
            <person name="Brannstrom I.O."/>
            <person name="Guillou S."/>
            <person name="Cros-Aarteil S."/>
            <person name="Calhoun S."/>
            <person name="Haridas S."/>
            <person name="Kuo A."/>
            <person name="Mondo S."/>
            <person name="Pangilinan J."/>
            <person name="Riley R."/>
            <person name="LaButti K."/>
            <person name="Andreopoulos B."/>
            <person name="Lipzen A."/>
            <person name="Chen C."/>
            <person name="Yan M."/>
            <person name="Daum C."/>
            <person name="Ng V."/>
            <person name="Clum A."/>
            <person name="Steindorff A."/>
            <person name="Ohm R.A."/>
            <person name="Martin F."/>
            <person name="Silar P."/>
            <person name="Natvig D.O."/>
            <person name="Lalanne C."/>
            <person name="Gautier V."/>
            <person name="Ament-Velasquez S.L."/>
            <person name="Kruys A."/>
            <person name="Hutchinson M.I."/>
            <person name="Powell A.J."/>
            <person name="Barry K."/>
            <person name="Miller A.N."/>
            <person name="Grigoriev I.V."/>
            <person name="Debuchy R."/>
            <person name="Gladieux P."/>
            <person name="Hiltunen Thoren M."/>
            <person name="Johannesson H."/>
        </authorList>
    </citation>
    <scope>NUCLEOTIDE SEQUENCE</scope>
    <source>
        <strain evidence="9">CBS 359.72</strain>
    </source>
</reference>
<feature type="region of interest" description="Disordered" evidence="7">
    <location>
        <begin position="806"/>
        <end position="913"/>
    </location>
</feature>
<feature type="compositionally biased region" description="Pro residues" evidence="7">
    <location>
        <begin position="891"/>
        <end position="902"/>
    </location>
</feature>
<dbReference type="GO" id="GO:0005634">
    <property type="term" value="C:nucleus"/>
    <property type="evidence" value="ECO:0007669"/>
    <property type="project" value="TreeGrafter"/>
</dbReference>
<dbReference type="SUPFAM" id="SSF46942">
    <property type="entry name" value="Elongation factor TFIIS domain 2"/>
    <property type="match status" value="1"/>
</dbReference>
<feature type="region of interest" description="Disordered" evidence="7">
    <location>
        <begin position="374"/>
        <end position="493"/>
    </location>
</feature>
<gene>
    <name evidence="9" type="ORF">C7999DRAFT_13809</name>
</gene>
<dbReference type="SUPFAM" id="SSF57903">
    <property type="entry name" value="FYVE/PHD zinc finger"/>
    <property type="match status" value="1"/>
</dbReference>
<protein>
    <recommendedName>
        <fullName evidence="3">Transcription factor BYE1</fullName>
    </recommendedName>
</protein>
<dbReference type="GO" id="GO:0031440">
    <property type="term" value="P:regulation of mRNA 3'-end processing"/>
    <property type="evidence" value="ECO:0007669"/>
    <property type="project" value="TreeGrafter"/>
</dbReference>
<dbReference type="InterPro" id="IPR013083">
    <property type="entry name" value="Znf_RING/FYVE/PHD"/>
</dbReference>
<dbReference type="GO" id="GO:0031564">
    <property type="term" value="P:transcription antitermination"/>
    <property type="evidence" value="ECO:0007669"/>
    <property type="project" value="TreeGrafter"/>
</dbReference>
<dbReference type="InterPro" id="IPR011011">
    <property type="entry name" value="Znf_FYVE_PHD"/>
</dbReference>
<keyword evidence="5" id="KW-0863">Zinc-finger</keyword>
<feature type="region of interest" description="Disordered" evidence="7">
    <location>
        <begin position="1"/>
        <end position="68"/>
    </location>
</feature>
<dbReference type="Proteomes" id="UP001303647">
    <property type="component" value="Unassembled WGS sequence"/>
</dbReference>
<name>A0AAN7CUM9_9PEZI</name>
<dbReference type="InterPro" id="IPR001965">
    <property type="entry name" value="Znf_PHD"/>
</dbReference>
<dbReference type="Gene3D" id="3.30.40.10">
    <property type="entry name" value="Zinc/RING finger domain, C3HC4 (zinc finger)"/>
    <property type="match status" value="1"/>
</dbReference>
<evidence type="ECO:0000256" key="3">
    <source>
        <dbReference type="ARBA" id="ARBA00021616"/>
    </source>
</evidence>
<dbReference type="FunFam" id="3.30.40.10:FF:000560">
    <property type="entry name" value="Putative PHD finger domain protein"/>
    <property type="match status" value="1"/>
</dbReference>
<dbReference type="EMBL" id="MU857640">
    <property type="protein sequence ID" value="KAK4248245.1"/>
    <property type="molecule type" value="Genomic_DNA"/>
</dbReference>
<dbReference type="PROSITE" id="PS01359">
    <property type="entry name" value="ZF_PHD_1"/>
    <property type="match status" value="1"/>
</dbReference>
<evidence type="ECO:0000256" key="7">
    <source>
        <dbReference type="SAM" id="MobiDB-lite"/>
    </source>
</evidence>
<dbReference type="Pfam" id="PF23257">
    <property type="entry name" value="DUF7071"/>
    <property type="match status" value="1"/>
</dbReference>
<dbReference type="Pfam" id="PF20826">
    <property type="entry name" value="PHD_5"/>
    <property type="match status" value="1"/>
</dbReference>
<feature type="compositionally biased region" description="Low complexity" evidence="7">
    <location>
        <begin position="809"/>
        <end position="829"/>
    </location>
</feature>
<keyword evidence="6" id="KW-0862">Zinc</keyword>
<keyword evidence="4" id="KW-0479">Metal-binding</keyword>
<dbReference type="InterPro" id="IPR055499">
    <property type="entry name" value="DUF7071"/>
</dbReference>
<keyword evidence="10" id="KW-1185">Reference proteome</keyword>
<evidence type="ECO:0000259" key="8">
    <source>
        <dbReference type="PROSITE" id="PS51321"/>
    </source>
</evidence>
<dbReference type="AlphaFoldDB" id="A0AAN7CUM9"/>
<proteinExistence type="inferred from homology"/>
<feature type="compositionally biased region" description="Basic and acidic residues" evidence="7">
    <location>
        <begin position="165"/>
        <end position="175"/>
    </location>
</feature>
<comment type="caution">
    <text evidence="9">The sequence shown here is derived from an EMBL/GenBank/DDBJ whole genome shotgun (WGS) entry which is preliminary data.</text>
</comment>
<accession>A0AAN7CUM9</accession>
<dbReference type="GO" id="GO:0008270">
    <property type="term" value="F:zinc ion binding"/>
    <property type="evidence" value="ECO:0007669"/>
    <property type="project" value="UniProtKB-KW"/>
</dbReference>
<reference evidence="9" key="2">
    <citation type="submission" date="2023-05" db="EMBL/GenBank/DDBJ databases">
        <authorList>
            <consortium name="Lawrence Berkeley National Laboratory"/>
            <person name="Steindorff A."/>
            <person name="Hensen N."/>
            <person name="Bonometti L."/>
            <person name="Westerberg I."/>
            <person name="Brannstrom I.O."/>
            <person name="Guillou S."/>
            <person name="Cros-Aarteil S."/>
            <person name="Calhoun S."/>
            <person name="Haridas S."/>
            <person name="Kuo A."/>
            <person name="Mondo S."/>
            <person name="Pangilinan J."/>
            <person name="Riley R."/>
            <person name="Labutti K."/>
            <person name="Andreopoulos B."/>
            <person name="Lipzen A."/>
            <person name="Chen C."/>
            <person name="Yanf M."/>
            <person name="Daum C."/>
            <person name="Ng V."/>
            <person name="Clum A."/>
            <person name="Ohm R."/>
            <person name="Martin F."/>
            <person name="Silar P."/>
            <person name="Natvig D."/>
            <person name="Lalanne C."/>
            <person name="Gautier V."/>
            <person name="Ament-Velasquez S.L."/>
            <person name="Kruys A."/>
            <person name="Hutchinson M.I."/>
            <person name="Powell A.J."/>
            <person name="Barry K."/>
            <person name="Miller A.N."/>
            <person name="Grigoriev I.V."/>
            <person name="Debuchy R."/>
            <person name="Gladieux P."/>
            <person name="Thoren M.H."/>
            <person name="Johannesson H."/>
        </authorList>
    </citation>
    <scope>NUCLEOTIDE SEQUENCE</scope>
    <source>
        <strain evidence="9">CBS 359.72</strain>
    </source>
</reference>
<evidence type="ECO:0000256" key="2">
    <source>
        <dbReference type="ARBA" id="ARBA00011050"/>
    </source>
</evidence>
<evidence type="ECO:0000313" key="9">
    <source>
        <dbReference type="EMBL" id="KAK4248245.1"/>
    </source>
</evidence>
<dbReference type="InterPro" id="IPR003618">
    <property type="entry name" value="TFIIS_cen_dom"/>
</dbReference>
<feature type="compositionally biased region" description="Polar residues" evidence="7">
    <location>
        <begin position="9"/>
        <end position="18"/>
    </location>
</feature>
<dbReference type="PROSITE" id="PS51321">
    <property type="entry name" value="TFIIS_CENTRAL"/>
    <property type="match status" value="1"/>
</dbReference>
<feature type="compositionally biased region" description="Basic residues" evidence="7">
    <location>
        <begin position="49"/>
        <end position="58"/>
    </location>
</feature>
<dbReference type="InterPro" id="IPR012921">
    <property type="entry name" value="SPOC_C"/>
</dbReference>
<dbReference type="GO" id="GO:0001139">
    <property type="term" value="F:RNA polymerase II complex recruiting activity"/>
    <property type="evidence" value="ECO:0007669"/>
    <property type="project" value="TreeGrafter"/>
</dbReference>
<organism evidence="9 10">
    <name type="scientific">Corynascus novoguineensis</name>
    <dbReference type="NCBI Taxonomy" id="1126955"/>
    <lineage>
        <taxon>Eukaryota</taxon>
        <taxon>Fungi</taxon>
        <taxon>Dikarya</taxon>
        <taxon>Ascomycota</taxon>
        <taxon>Pezizomycotina</taxon>
        <taxon>Sordariomycetes</taxon>
        <taxon>Sordariomycetidae</taxon>
        <taxon>Sordariales</taxon>
        <taxon>Chaetomiaceae</taxon>
        <taxon>Corynascus</taxon>
    </lineage>
</organism>
<feature type="region of interest" description="Disordered" evidence="7">
    <location>
        <begin position="662"/>
        <end position="744"/>
    </location>
</feature>
<dbReference type="Pfam" id="PF07500">
    <property type="entry name" value="TFIIS_M"/>
    <property type="match status" value="1"/>
</dbReference>
<evidence type="ECO:0000256" key="5">
    <source>
        <dbReference type="ARBA" id="ARBA00022771"/>
    </source>
</evidence>
<sequence>MPPLRRSTRGQQLITKGTTEPEPRRSVRATKGQHKALEQLDQPIEAPKRRGGSKKIKKTAPEPEEPEEEIIRCVCGATEQDEDSGEPWIACDQCGAWQHNICMGMSQYTEDLPKEYFCELCRPDNHKELLAGIAKGEKPWEARRKAYEEQKAEKKKKGPKKGKKRTSDLKEDASQKSKQSPPPIIEPKKDPKAAGLKRKNGDAAQEKDFKKMRKTNDAQPVAVPEYSPPEDIPSKISGLPDSRQGPAKALSKSLAASFGVAERNGTVPTDGASPADRAEKFALQIERAVHDTHPTTSSYAGQIRTLAFNLKSNPELTARLVAQTLTPPMLAAMSTEELASKELQKETAEMLARAEKQAIKITEDIPRVRRTHKGDEIIDDDHFMASEEVPSAPVGRSSVPKKEPKETPEFPPQPRHRSVSGPAVDTQQSPSRADFDLNKVFSSVKPPALPQGQPRASFAAAPAAGPGDDPDVDRLLDDGSQSPPYSPKEENDPDVVWRGSVIMNTIAEVHVAAKHMGGANLSETINLPWDKLLPRNLTVCGRIDEQQAIVYLCGLRYSLPTDVVVVSLEPTTPSAKAGMNKLIDYFVSKKRYGVVGDKGVANVRDTYLVPVPAGTGNQPEFMLNLADNFIPETRSEPMMLCVIVYRNDPETIQRIHGTTNPVATHPAAVQGSGVAQSPGTPTPAQGDFPATGRQSISAPAFSPTSPHGSFSQYPSPRMATPVQQQAPPQVPAPQHTRQTSMDELQRQGEATAREVLGHLITSPTVSFLLPQAHCMSRREWELIKKIYEKDPRTRDELPYLSTILEKEGQQQQQQREASQSRLPPQAQAPAPHPQQPQRPHSEQQLQGQSQSQPQLHSQQPPQQPQQHPHPIRTTPIPPPPIPPVSSAGPPKQTPIPPPPIPPQTTTNTGAPPA</sequence>
<feature type="compositionally biased region" description="Polar residues" evidence="7">
    <location>
        <begin position="673"/>
        <end position="683"/>
    </location>
</feature>
<dbReference type="InterPro" id="IPR036575">
    <property type="entry name" value="TFIIS_cen_dom_sf"/>
</dbReference>
<dbReference type="PANTHER" id="PTHR11477:SF11">
    <property type="entry name" value="TRANSCRIPTION FACTOR BYE1"/>
    <property type="match status" value="1"/>
</dbReference>
<feature type="compositionally biased region" description="Basic and acidic residues" evidence="7">
    <location>
        <begin position="374"/>
        <end position="385"/>
    </location>
</feature>
<dbReference type="Gene3D" id="1.10.472.30">
    <property type="entry name" value="Transcription elongation factor S-II, central domain"/>
    <property type="match status" value="1"/>
</dbReference>
<dbReference type="GO" id="GO:0000977">
    <property type="term" value="F:RNA polymerase II transcription regulatory region sequence-specific DNA binding"/>
    <property type="evidence" value="ECO:0007669"/>
    <property type="project" value="TreeGrafter"/>
</dbReference>
<evidence type="ECO:0000256" key="1">
    <source>
        <dbReference type="ARBA" id="ARBA00002311"/>
    </source>
</evidence>
<comment type="function">
    <text evidence="1">Negative regulator of transcription elongation.</text>
</comment>
<feature type="compositionally biased region" description="Basic and acidic residues" evidence="7">
    <location>
        <begin position="199"/>
        <end position="209"/>
    </location>
</feature>
<dbReference type="GO" id="GO:0006362">
    <property type="term" value="P:transcription elongation by RNA polymerase I"/>
    <property type="evidence" value="ECO:0007669"/>
    <property type="project" value="TreeGrafter"/>
</dbReference>
<feature type="compositionally biased region" description="Basic and acidic residues" evidence="7">
    <location>
        <begin position="135"/>
        <end position="152"/>
    </location>
</feature>
<feature type="region of interest" description="Disordered" evidence="7">
    <location>
        <begin position="135"/>
        <end position="250"/>
    </location>
</feature>
<dbReference type="GO" id="GO:0006368">
    <property type="term" value="P:transcription elongation by RNA polymerase II"/>
    <property type="evidence" value="ECO:0007669"/>
    <property type="project" value="TreeGrafter"/>
</dbReference>
<dbReference type="InterPro" id="IPR019786">
    <property type="entry name" value="Zinc_finger_PHD-type_CS"/>
</dbReference>
<dbReference type="Pfam" id="PF07744">
    <property type="entry name" value="SPOC"/>
    <property type="match status" value="1"/>
</dbReference>
<dbReference type="SMART" id="SM00249">
    <property type="entry name" value="PHD"/>
    <property type="match status" value="1"/>
</dbReference>